<evidence type="ECO:0000256" key="1">
    <source>
        <dbReference type="ARBA" id="ARBA00004613"/>
    </source>
</evidence>
<dbReference type="GO" id="GO:0005615">
    <property type="term" value="C:extracellular space"/>
    <property type="evidence" value="ECO:0007669"/>
    <property type="project" value="TreeGrafter"/>
</dbReference>
<dbReference type="PANTHER" id="PTHR11844:SF33">
    <property type="entry name" value="TISSUE INHIBITOR OF METALLOPROTEINASE"/>
    <property type="match status" value="1"/>
</dbReference>
<dbReference type="PANTHER" id="PTHR11844">
    <property type="entry name" value="METALLOPROTEASE INHIBITOR"/>
    <property type="match status" value="1"/>
</dbReference>
<keyword evidence="3" id="KW-1015">Disulfide bond</keyword>
<keyword evidence="6" id="KW-1185">Reference proteome</keyword>
<gene>
    <name evidence="7" type="primary">LOC127750557</name>
</gene>
<evidence type="ECO:0000313" key="6">
    <source>
        <dbReference type="Proteomes" id="UP000504606"/>
    </source>
</evidence>
<dbReference type="InterPro" id="IPR001134">
    <property type="entry name" value="Netrin_domain"/>
</dbReference>
<keyword evidence="2" id="KW-0964">Secreted</keyword>
<feature type="domain" description="NTR" evidence="5">
    <location>
        <begin position="1"/>
        <end position="105"/>
    </location>
</feature>
<dbReference type="Proteomes" id="UP000504606">
    <property type="component" value="Unplaced"/>
</dbReference>
<dbReference type="GO" id="GO:0002020">
    <property type="term" value="F:protease binding"/>
    <property type="evidence" value="ECO:0007669"/>
    <property type="project" value="TreeGrafter"/>
</dbReference>
<dbReference type="Gene3D" id="2.40.50.120">
    <property type="match status" value="1"/>
</dbReference>
<comment type="subcellular location">
    <subcellularLocation>
        <location evidence="1">Secreted</location>
    </subcellularLocation>
</comment>
<dbReference type="AlphaFoldDB" id="A0A9C6X3H6"/>
<organism evidence="6 7">
    <name type="scientific">Frankliniella occidentalis</name>
    <name type="common">Western flower thrips</name>
    <name type="synonym">Euthrips occidentalis</name>
    <dbReference type="NCBI Taxonomy" id="133901"/>
    <lineage>
        <taxon>Eukaryota</taxon>
        <taxon>Metazoa</taxon>
        <taxon>Ecdysozoa</taxon>
        <taxon>Arthropoda</taxon>
        <taxon>Hexapoda</taxon>
        <taxon>Insecta</taxon>
        <taxon>Pterygota</taxon>
        <taxon>Neoptera</taxon>
        <taxon>Paraneoptera</taxon>
        <taxon>Thysanoptera</taxon>
        <taxon>Terebrantia</taxon>
        <taxon>Thripoidea</taxon>
        <taxon>Thripidae</taxon>
        <taxon>Frankliniella</taxon>
    </lineage>
</organism>
<evidence type="ECO:0000313" key="7">
    <source>
        <dbReference type="RefSeq" id="XP_052128480.1"/>
    </source>
</evidence>
<sequence>MVRPVLAKVVQSKEEDNYRRRYEVAVKRTFKGGSEARLLIKEAGIVAAYVESLCGVTLDEGETYLLMGRVYDGQPTVTLCDFPTVWRKVTVRQRKGLRQQYAASCSCKPRDCPWWGGSHRVENCLIGHSVCTTHHQQQRCNWLRGRVLDDCLRRAGVANVEGEHSWWLMRPPAKKDGKHDKEQQRGGGLELAEERNKAHKHHHKHHHPHQDATSTAAAALEDDEP</sequence>
<protein>
    <submittedName>
        <fullName evidence="7">Tissue inhibitor of metalloproteinase</fullName>
    </submittedName>
</protein>
<dbReference type="SMART" id="SM00206">
    <property type="entry name" value="NTR"/>
    <property type="match status" value="1"/>
</dbReference>
<dbReference type="SUPFAM" id="SSF50242">
    <property type="entry name" value="TIMP-like"/>
    <property type="match status" value="1"/>
</dbReference>
<feature type="compositionally biased region" description="Basic and acidic residues" evidence="4">
    <location>
        <begin position="173"/>
        <end position="184"/>
    </location>
</feature>
<accession>A0A9C6X3H6</accession>
<dbReference type="GO" id="GO:0008191">
    <property type="term" value="F:metalloendopeptidase inhibitor activity"/>
    <property type="evidence" value="ECO:0007669"/>
    <property type="project" value="InterPro"/>
</dbReference>
<name>A0A9C6X3H6_FRAOC</name>
<evidence type="ECO:0000256" key="3">
    <source>
        <dbReference type="ARBA" id="ARBA00023157"/>
    </source>
</evidence>
<dbReference type="CTD" id="41248"/>
<feature type="compositionally biased region" description="Basic residues" evidence="4">
    <location>
        <begin position="197"/>
        <end position="208"/>
    </location>
</feature>
<dbReference type="PROSITE" id="PS50189">
    <property type="entry name" value="NTR"/>
    <property type="match status" value="1"/>
</dbReference>
<dbReference type="GO" id="GO:0031012">
    <property type="term" value="C:extracellular matrix"/>
    <property type="evidence" value="ECO:0007669"/>
    <property type="project" value="TreeGrafter"/>
</dbReference>
<dbReference type="RefSeq" id="XP_052128480.1">
    <property type="nucleotide sequence ID" value="XM_052272520.1"/>
</dbReference>
<dbReference type="GO" id="GO:0051045">
    <property type="term" value="P:negative regulation of membrane protein ectodomain proteolysis"/>
    <property type="evidence" value="ECO:0007669"/>
    <property type="project" value="TreeGrafter"/>
</dbReference>
<evidence type="ECO:0000256" key="2">
    <source>
        <dbReference type="ARBA" id="ARBA00022525"/>
    </source>
</evidence>
<proteinExistence type="predicted"/>
<dbReference type="KEGG" id="foc:127750557"/>
<dbReference type="GeneID" id="127750557"/>
<reference evidence="7" key="1">
    <citation type="submission" date="2025-08" db="UniProtKB">
        <authorList>
            <consortium name="RefSeq"/>
        </authorList>
    </citation>
    <scope>IDENTIFICATION</scope>
    <source>
        <tissue evidence="7">Whole organism</tissue>
    </source>
</reference>
<dbReference type="OrthoDB" id="6041373at2759"/>
<evidence type="ECO:0000259" key="5">
    <source>
        <dbReference type="PROSITE" id="PS50189"/>
    </source>
</evidence>
<evidence type="ECO:0000256" key="4">
    <source>
        <dbReference type="SAM" id="MobiDB-lite"/>
    </source>
</evidence>
<feature type="region of interest" description="Disordered" evidence="4">
    <location>
        <begin position="170"/>
        <end position="225"/>
    </location>
</feature>
<dbReference type="InterPro" id="IPR008993">
    <property type="entry name" value="TIMP-like_OB-fold"/>
</dbReference>
<dbReference type="Pfam" id="PF00965">
    <property type="entry name" value="TIMP"/>
    <property type="match status" value="1"/>
</dbReference>
<dbReference type="InterPro" id="IPR001820">
    <property type="entry name" value="TIMP"/>
</dbReference>